<evidence type="ECO:0000313" key="2">
    <source>
        <dbReference type="EMBL" id="NLW36919.1"/>
    </source>
</evidence>
<organism evidence="2 3">
    <name type="scientific">Syntrophorhabdus aromaticivorans</name>
    <dbReference type="NCBI Taxonomy" id="328301"/>
    <lineage>
        <taxon>Bacteria</taxon>
        <taxon>Pseudomonadati</taxon>
        <taxon>Thermodesulfobacteriota</taxon>
        <taxon>Syntrophorhabdia</taxon>
        <taxon>Syntrophorhabdales</taxon>
        <taxon>Syntrophorhabdaceae</taxon>
        <taxon>Syntrophorhabdus</taxon>
    </lineage>
</organism>
<dbReference type="PANTHER" id="PTHR13696:SF52">
    <property type="entry name" value="PARA FAMILY PROTEIN CT_582"/>
    <property type="match status" value="1"/>
</dbReference>
<dbReference type="FunFam" id="3.40.50.300:FF:000285">
    <property type="entry name" value="Sporulation initiation inhibitor Soj"/>
    <property type="match status" value="1"/>
</dbReference>
<accession>A0A971S2Q2</accession>
<feature type="domain" description="AAA" evidence="1">
    <location>
        <begin position="2"/>
        <end position="175"/>
    </location>
</feature>
<evidence type="ECO:0000313" key="3">
    <source>
        <dbReference type="Proteomes" id="UP000777265"/>
    </source>
</evidence>
<reference evidence="2" key="1">
    <citation type="journal article" date="2020" name="Biotechnol. Biofuels">
        <title>New insights from the biogas microbiome by comprehensive genome-resolved metagenomics of nearly 1600 species originating from multiple anaerobic digesters.</title>
        <authorList>
            <person name="Campanaro S."/>
            <person name="Treu L."/>
            <person name="Rodriguez-R L.M."/>
            <person name="Kovalovszki A."/>
            <person name="Ziels R.M."/>
            <person name="Maus I."/>
            <person name="Zhu X."/>
            <person name="Kougias P.G."/>
            <person name="Basile A."/>
            <person name="Luo G."/>
            <person name="Schluter A."/>
            <person name="Konstantinidis K.T."/>
            <person name="Angelidaki I."/>
        </authorList>
    </citation>
    <scope>NUCLEOTIDE SEQUENCE</scope>
    <source>
        <strain evidence="2">AS06rmzACSIP_7</strain>
    </source>
</reference>
<dbReference type="Proteomes" id="UP000777265">
    <property type="component" value="Unassembled WGS sequence"/>
</dbReference>
<dbReference type="InterPro" id="IPR025669">
    <property type="entry name" value="AAA_dom"/>
</dbReference>
<dbReference type="Gene3D" id="3.40.50.300">
    <property type="entry name" value="P-loop containing nucleotide triphosphate hydrolases"/>
    <property type="match status" value="1"/>
</dbReference>
<comment type="caution">
    <text evidence="2">The sequence shown here is derived from an EMBL/GenBank/DDBJ whole genome shotgun (WGS) entry which is preliminary data.</text>
</comment>
<dbReference type="InterPro" id="IPR027417">
    <property type="entry name" value="P-loop_NTPase"/>
</dbReference>
<dbReference type="CDD" id="cd02042">
    <property type="entry name" value="ParAB_family"/>
    <property type="match status" value="1"/>
</dbReference>
<dbReference type="PANTHER" id="PTHR13696">
    <property type="entry name" value="P-LOOP CONTAINING NUCLEOSIDE TRIPHOSPHATE HYDROLASE"/>
    <property type="match status" value="1"/>
</dbReference>
<dbReference type="Pfam" id="PF13614">
    <property type="entry name" value="AAA_31"/>
    <property type="match status" value="1"/>
</dbReference>
<dbReference type="SUPFAM" id="SSF52540">
    <property type="entry name" value="P-loop containing nucleoside triphosphate hydrolases"/>
    <property type="match status" value="1"/>
</dbReference>
<protein>
    <submittedName>
        <fullName evidence="2">ParA family protein</fullName>
    </submittedName>
</protein>
<gene>
    <name evidence="2" type="ORF">GXY80_15810</name>
</gene>
<dbReference type="EMBL" id="JAAYEE010000320">
    <property type="protein sequence ID" value="NLW36919.1"/>
    <property type="molecule type" value="Genomic_DNA"/>
</dbReference>
<sequence>MVISIANQKGGVGKTTTAVNLSASIAISERKTLLIDIDPQCNATSGLGISYGGLHANLYHALIGEKNIRDVIKKTVVPFLDIVPSHPDLIGAEIELLDVDEREFVLKRILDEVKDEYSYIFIDCPPSLGLLTLNSLAASDSVIIPLQCEYFALEGLALLQRTISIIRKRLNPRLDTLGILLTMFDRRNNLSFRVWEEVNKCFVDGVFKTVIPRNVKLSESPSYGKPVILYDISSKGAESYLELASEILEKRG</sequence>
<dbReference type="AlphaFoldDB" id="A0A971S2Q2"/>
<dbReference type="InterPro" id="IPR050678">
    <property type="entry name" value="DNA_Partitioning_ATPase"/>
</dbReference>
<name>A0A971S2Q2_9BACT</name>
<proteinExistence type="predicted"/>
<evidence type="ECO:0000259" key="1">
    <source>
        <dbReference type="Pfam" id="PF13614"/>
    </source>
</evidence>
<reference evidence="2" key="2">
    <citation type="submission" date="2020-01" db="EMBL/GenBank/DDBJ databases">
        <authorList>
            <person name="Campanaro S."/>
        </authorList>
    </citation>
    <scope>NUCLEOTIDE SEQUENCE</scope>
    <source>
        <strain evidence="2">AS06rmzACSIP_7</strain>
    </source>
</reference>